<proteinExistence type="predicted"/>
<organism evidence="1 2">
    <name type="scientific">Desulfosarcina widdelii</name>
    <dbReference type="NCBI Taxonomy" id="947919"/>
    <lineage>
        <taxon>Bacteria</taxon>
        <taxon>Pseudomonadati</taxon>
        <taxon>Thermodesulfobacteriota</taxon>
        <taxon>Desulfobacteria</taxon>
        <taxon>Desulfobacterales</taxon>
        <taxon>Desulfosarcinaceae</taxon>
        <taxon>Desulfosarcina</taxon>
    </lineage>
</organism>
<protein>
    <submittedName>
        <fullName evidence="1">Uncharacterized protein</fullName>
    </submittedName>
</protein>
<dbReference type="KEGG" id="dwd:DSCW_01090"/>
<dbReference type="AlphaFoldDB" id="A0A5K7YS88"/>
<keyword evidence="2" id="KW-1185">Reference proteome</keyword>
<reference evidence="1 2" key="1">
    <citation type="submission" date="2019-11" db="EMBL/GenBank/DDBJ databases">
        <title>Comparative genomics of hydrocarbon-degrading Desulfosarcina strains.</title>
        <authorList>
            <person name="Watanabe M."/>
            <person name="Kojima H."/>
            <person name="Fukui M."/>
        </authorList>
    </citation>
    <scope>NUCLEOTIDE SEQUENCE [LARGE SCALE GENOMIC DNA]</scope>
    <source>
        <strain evidence="1 2">PP31</strain>
    </source>
</reference>
<accession>A0A5K7YS88</accession>
<evidence type="ECO:0000313" key="1">
    <source>
        <dbReference type="EMBL" id="BBO72692.1"/>
    </source>
</evidence>
<dbReference type="Proteomes" id="UP000427769">
    <property type="component" value="Chromosome"/>
</dbReference>
<dbReference type="EMBL" id="AP021875">
    <property type="protein sequence ID" value="BBO72692.1"/>
    <property type="molecule type" value="Genomic_DNA"/>
</dbReference>
<gene>
    <name evidence="1" type="ORF">DSCW_01090</name>
</gene>
<name>A0A5K7YS88_9BACT</name>
<evidence type="ECO:0000313" key="2">
    <source>
        <dbReference type="Proteomes" id="UP000427769"/>
    </source>
</evidence>
<sequence length="69" mass="8085">MGWQRKNLVKMLKKMGVDFPENISTGELKRLYRHAPNKNFVGQGKERCKNQKSTDIFDRGRRMPGNYKG</sequence>